<evidence type="ECO:0000256" key="8">
    <source>
        <dbReference type="ARBA" id="ARBA00023136"/>
    </source>
</evidence>
<evidence type="ECO:0000256" key="5">
    <source>
        <dbReference type="ARBA" id="ARBA00022692"/>
    </source>
</evidence>
<evidence type="ECO:0000256" key="12">
    <source>
        <dbReference type="RuleBase" id="RU004424"/>
    </source>
</evidence>
<feature type="transmembrane region" description="Helical" evidence="13">
    <location>
        <begin position="12"/>
        <end position="34"/>
    </location>
</feature>
<feature type="transmembrane region" description="Helical" evidence="13">
    <location>
        <begin position="190"/>
        <end position="212"/>
    </location>
</feature>
<protein>
    <recommendedName>
        <fullName evidence="12">Taste receptor type 2</fullName>
    </recommendedName>
</protein>
<keyword evidence="5 12" id="KW-0812">Transmembrane</keyword>
<comment type="similarity">
    <text evidence="2 11">Belongs to the G-protein coupled receptor T2R family.</text>
</comment>
<feature type="transmembrane region" description="Helical" evidence="13">
    <location>
        <begin position="46"/>
        <end position="72"/>
    </location>
</feature>
<reference evidence="14" key="1">
    <citation type="submission" date="2025-05" db="UniProtKB">
        <authorList>
            <consortium name="RefSeq"/>
        </authorList>
    </citation>
    <scope>NUCLEOTIDE SEQUENCE [LARGE SCALE GENOMIC DNA]</scope>
</reference>
<evidence type="ECO:0000256" key="13">
    <source>
        <dbReference type="SAM" id="Phobius"/>
    </source>
</evidence>
<dbReference type="Pfam" id="PF05296">
    <property type="entry name" value="TAS2R"/>
    <property type="match status" value="1"/>
</dbReference>
<evidence type="ECO:0000256" key="9">
    <source>
        <dbReference type="ARBA" id="ARBA00023170"/>
    </source>
</evidence>
<keyword evidence="10 12" id="KW-0807">Transducer</keyword>
<dbReference type="GeneID" id="140704178"/>
<accession>A0ABM5FHX6</accession>
<feature type="transmembrane region" description="Helical" evidence="13">
    <location>
        <begin position="270"/>
        <end position="290"/>
    </location>
</feature>
<evidence type="ECO:0000313" key="14">
    <source>
        <dbReference type="Proteomes" id="UP001652642"/>
    </source>
</evidence>
<evidence type="ECO:0000256" key="2">
    <source>
        <dbReference type="ARBA" id="ARBA00007376"/>
    </source>
</evidence>
<reference evidence="15" key="2">
    <citation type="submission" date="2025-08" db="UniProtKB">
        <authorList>
            <consortium name="RefSeq"/>
        </authorList>
    </citation>
    <scope>IDENTIFICATION</scope>
</reference>
<dbReference type="PANTHER" id="PTHR11394:SF47">
    <property type="entry name" value="TASTE RECEPTOR TYPE 2 MEMBER 40"/>
    <property type="match status" value="1"/>
</dbReference>
<dbReference type="Proteomes" id="UP001652642">
    <property type="component" value="Chromosome 2"/>
</dbReference>
<feature type="transmembrane region" description="Helical" evidence="13">
    <location>
        <begin position="240"/>
        <end position="258"/>
    </location>
</feature>
<evidence type="ECO:0000256" key="1">
    <source>
        <dbReference type="ARBA" id="ARBA00004141"/>
    </source>
</evidence>
<evidence type="ECO:0000256" key="10">
    <source>
        <dbReference type="ARBA" id="ARBA00023224"/>
    </source>
</evidence>
<feature type="transmembrane region" description="Helical" evidence="13">
    <location>
        <begin position="132"/>
        <end position="156"/>
    </location>
</feature>
<dbReference type="SUPFAM" id="SSF81321">
    <property type="entry name" value="Family A G protein-coupled receptor-like"/>
    <property type="match status" value="1"/>
</dbReference>
<dbReference type="Gene3D" id="1.20.1070.10">
    <property type="entry name" value="Rhodopsin 7-helix transmembrane proteins"/>
    <property type="match status" value="1"/>
</dbReference>
<evidence type="ECO:0000256" key="6">
    <source>
        <dbReference type="ARBA" id="ARBA00022989"/>
    </source>
</evidence>
<dbReference type="InterPro" id="IPR007960">
    <property type="entry name" value="TAS2R"/>
</dbReference>
<keyword evidence="9 12" id="KW-0675">Receptor</keyword>
<dbReference type="RefSeq" id="XP_072845003.1">
    <property type="nucleotide sequence ID" value="XM_072988902.1"/>
</dbReference>
<gene>
    <name evidence="15" type="primary">LOC140704178</name>
</gene>
<keyword evidence="8 12" id="KW-0472">Membrane</keyword>
<keyword evidence="3 12" id="KW-0919">Taste</keyword>
<name>A0ABM5FHX6_9SAUR</name>
<keyword evidence="6 13" id="KW-1133">Transmembrane helix</keyword>
<comment type="subcellular location">
    <subcellularLocation>
        <location evidence="1 12">Membrane</location>
        <topology evidence="1 12">Multi-pass membrane protein</topology>
    </subcellularLocation>
</comment>
<organism evidence="14 15">
    <name type="scientific">Pogona vitticeps</name>
    <name type="common">central bearded dragon</name>
    <dbReference type="NCBI Taxonomy" id="103695"/>
    <lineage>
        <taxon>Eukaryota</taxon>
        <taxon>Metazoa</taxon>
        <taxon>Chordata</taxon>
        <taxon>Craniata</taxon>
        <taxon>Vertebrata</taxon>
        <taxon>Euteleostomi</taxon>
        <taxon>Lepidosauria</taxon>
        <taxon>Squamata</taxon>
        <taxon>Bifurcata</taxon>
        <taxon>Unidentata</taxon>
        <taxon>Episquamata</taxon>
        <taxon>Toxicofera</taxon>
        <taxon>Iguania</taxon>
        <taxon>Acrodonta</taxon>
        <taxon>Agamidae</taxon>
        <taxon>Amphibolurinae</taxon>
        <taxon>Pogona</taxon>
    </lineage>
</organism>
<sequence>MIVLTSPLDFLAWTILGIIIVISLLGNGFIVFVNGYRWLRNRRIDLCDILLTALSTPRCLLQFVFLMNYSLYFTPPEAYFSMYRKEIISLSWYFLDTISLWCNTWLNVFYCVKVTNFPNRLFLWLKTRINALTLKLLGVSIILSMIFSLPSTISYYDQKKWCNRTGMQPLNASQSKVCRYIGTVLLPPQLSVFLINFIMNITACILLLTSLWQHTRNMRKSNIGFKDLNTWVHVNVIKQLIFHVFFYFLYFVGMAIYTGSMLNLGPMAEMASDILMCLLPFSHSIILILTNPKLKTSYARILKFRWRVS</sequence>
<evidence type="ECO:0000256" key="4">
    <source>
        <dbReference type="ARBA" id="ARBA00022606"/>
    </source>
</evidence>
<evidence type="ECO:0000256" key="7">
    <source>
        <dbReference type="ARBA" id="ARBA00023040"/>
    </source>
</evidence>
<keyword evidence="7 12" id="KW-0297">G-protein coupled receptor</keyword>
<keyword evidence="14" id="KW-1185">Reference proteome</keyword>
<keyword evidence="4 12" id="KW-0716">Sensory transduction</keyword>
<feature type="transmembrane region" description="Helical" evidence="13">
    <location>
        <begin position="92"/>
        <end position="112"/>
    </location>
</feature>
<evidence type="ECO:0000313" key="15">
    <source>
        <dbReference type="RefSeq" id="XP_072845003.1"/>
    </source>
</evidence>
<proteinExistence type="inferred from homology"/>
<dbReference type="PANTHER" id="PTHR11394">
    <property type="entry name" value="TASTE RECEPTOR TYPE 2"/>
    <property type="match status" value="1"/>
</dbReference>
<evidence type="ECO:0000256" key="11">
    <source>
        <dbReference type="RuleBase" id="RU004423"/>
    </source>
</evidence>
<evidence type="ECO:0000256" key="3">
    <source>
        <dbReference type="ARBA" id="ARBA00022480"/>
    </source>
</evidence>